<dbReference type="InterPro" id="IPR015943">
    <property type="entry name" value="WD40/YVTN_repeat-like_dom_sf"/>
</dbReference>
<evidence type="ECO:0000313" key="8">
    <source>
        <dbReference type="Proteomes" id="UP001515480"/>
    </source>
</evidence>
<evidence type="ECO:0000256" key="1">
    <source>
        <dbReference type="ARBA" id="ARBA00022574"/>
    </source>
</evidence>
<comment type="caution">
    <text evidence="7">The sequence shown here is derived from an EMBL/GenBank/DDBJ whole genome shotgun (WGS) entry which is preliminary data.</text>
</comment>
<feature type="compositionally biased region" description="Basic residues" evidence="4">
    <location>
        <begin position="869"/>
        <end position="902"/>
    </location>
</feature>
<feature type="compositionally biased region" description="Acidic residues" evidence="4">
    <location>
        <begin position="939"/>
        <end position="951"/>
    </location>
</feature>
<dbReference type="Proteomes" id="UP001515480">
    <property type="component" value="Unassembled WGS sequence"/>
</dbReference>
<keyword evidence="1 3" id="KW-0853">WD repeat</keyword>
<protein>
    <recommendedName>
        <fullName evidence="9">Protein HIRA</fullName>
    </recommendedName>
</protein>
<dbReference type="GO" id="GO:0006357">
    <property type="term" value="P:regulation of transcription by RNA polymerase II"/>
    <property type="evidence" value="ECO:0007669"/>
    <property type="project" value="TreeGrafter"/>
</dbReference>
<dbReference type="SMART" id="SM00320">
    <property type="entry name" value="WD40"/>
    <property type="match status" value="6"/>
</dbReference>
<dbReference type="Gene3D" id="2.130.10.10">
    <property type="entry name" value="YVTN repeat-like/Quinoprotein amine dehydrogenase"/>
    <property type="match status" value="3"/>
</dbReference>
<dbReference type="InterPro" id="IPR057452">
    <property type="entry name" value="BRWD/PHIP_N"/>
</dbReference>
<dbReference type="GO" id="GO:0008360">
    <property type="term" value="P:regulation of cell shape"/>
    <property type="evidence" value="ECO:0007669"/>
    <property type="project" value="TreeGrafter"/>
</dbReference>
<feature type="domain" description="BRWD/PHIP N-terminal" evidence="6">
    <location>
        <begin position="8"/>
        <end position="84"/>
    </location>
</feature>
<dbReference type="InterPro" id="IPR052060">
    <property type="entry name" value="Bromo_WD_repeat"/>
</dbReference>
<organism evidence="7 8">
    <name type="scientific">Prymnesium parvum</name>
    <name type="common">Toxic golden alga</name>
    <dbReference type="NCBI Taxonomy" id="97485"/>
    <lineage>
        <taxon>Eukaryota</taxon>
        <taxon>Haptista</taxon>
        <taxon>Haptophyta</taxon>
        <taxon>Prymnesiophyceae</taxon>
        <taxon>Prymnesiales</taxon>
        <taxon>Prymnesiaceae</taxon>
        <taxon>Prymnesium</taxon>
    </lineage>
</organism>
<feature type="compositionally biased region" description="Acidic residues" evidence="4">
    <location>
        <begin position="907"/>
        <end position="932"/>
    </location>
</feature>
<evidence type="ECO:0000259" key="6">
    <source>
        <dbReference type="Pfam" id="PF25437"/>
    </source>
</evidence>
<feature type="repeat" description="WD" evidence="3">
    <location>
        <begin position="447"/>
        <end position="471"/>
    </location>
</feature>
<dbReference type="PANTHER" id="PTHR16266:SF17">
    <property type="entry name" value="BRWD3"/>
    <property type="match status" value="1"/>
</dbReference>
<feature type="domain" description="Agenet-like" evidence="5">
    <location>
        <begin position="1111"/>
        <end position="1172"/>
    </location>
</feature>
<dbReference type="EMBL" id="JBGBPQ010000001">
    <property type="protein sequence ID" value="KAL1530214.1"/>
    <property type="molecule type" value="Genomic_DNA"/>
</dbReference>
<feature type="compositionally biased region" description="Low complexity" evidence="4">
    <location>
        <begin position="818"/>
        <end position="833"/>
    </location>
</feature>
<accession>A0AB34KCG3</accession>
<feature type="region of interest" description="Disordered" evidence="4">
    <location>
        <begin position="855"/>
        <end position="1097"/>
    </location>
</feature>
<feature type="region of interest" description="Disordered" evidence="4">
    <location>
        <begin position="742"/>
        <end position="833"/>
    </location>
</feature>
<dbReference type="CDD" id="cd00200">
    <property type="entry name" value="WD40"/>
    <property type="match status" value="1"/>
</dbReference>
<keyword evidence="8" id="KW-1185">Reference proteome</keyword>
<dbReference type="PROSITE" id="PS00678">
    <property type="entry name" value="WD_REPEATS_1"/>
    <property type="match status" value="1"/>
</dbReference>
<evidence type="ECO:0000256" key="3">
    <source>
        <dbReference type="PROSITE-ProRule" id="PRU00221"/>
    </source>
</evidence>
<dbReference type="Pfam" id="PF25437">
    <property type="entry name" value="BRWD1_N"/>
    <property type="match status" value="1"/>
</dbReference>
<evidence type="ECO:0000256" key="4">
    <source>
        <dbReference type="SAM" id="MobiDB-lite"/>
    </source>
</evidence>
<proteinExistence type="predicted"/>
<evidence type="ECO:0000313" key="7">
    <source>
        <dbReference type="EMBL" id="KAL1530214.1"/>
    </source>
</evidence>
<reference evidence="7 8" key="1">
    <citation type="journal article" date="2024" name="Science">
        <title>Giant polyketide synthase enzymes in the biosynthesis of giant marine polyether toxins.</title>
        <authorList>
            <person name="Fallon T.R."/>
            <person name="Shende V.V."/>
            <person name="Wierzbicki I.H."/>
            <person name="Pendleton A.L."/>
            <person name="Watervoot N.F."/>
            <person name="Auber R.P."/>
            <person name="Gonzalez D.J."/>
            <person name="Wisecaver J.H."/>
            <person name="Moore B.S."/>
        </authorList>
    </citation>
    <scope>NUCLEOTIDE SEQUENCE [LARGE SCALE GENOMIC DNA]</scope>
    <source>
        <strain evidence="7 8">12B1</strain>
    </source>
</reference>
<feature type="repeat" description="WD" evidence="3">
    <location>
        <begin position="376"/>
        <end position="410"/>
    </location>
</feature>
<gene>
    <name evidence="7" type="ORF">AB1Y20_001129</name>
</gene>
<dbReference type="PROSITE" id="PS50082">
    <property type="entry name" value="WD_REPEATS_2"/>
    <property type="match status" value="5"/>
</dbReference>
<name>A0AB34KCG3_PRYPA</name>
<dbReference type="GO" id="GO:0005634">
    <property type="term" value="C:nucleus"/>
    <property type="evidence" value="ECO:0007669"/>
    <property type="project" value="TreeGrafter"/>
</dbReference>
<evidence type="ECO:0008006" key="9">
    <source>
        <dbReference type="Google" id="ProtNLM"/>
    </source>
</evidence>
<keyword evidence="2" id="KW-0677">Repeat</keyword>
<dbReference type="InterPro" id="IPR019775">
    <property type="entry name" value="WD40_repeat_CS"/>
</dbReference>
<feature type="compositionally biased region" description="Polar residues" evidence="4">
    <location>
        <begin position="1002"/>
        <end position="1013"/>
    </location>
</feature>
<dbReference type="PROSITE" id="PS50294">
    <property type="entry name" value="WD_REPEATS_REGION"/>
    <property type="match status" value="3"/>
</dbReference>
<feature type="repeat" description="WD" evidence="3">
    <location>
        <begin position="206"/>
        <end position="237"/>
    </location>
</feature>
<dbReference type="PRINTS" id="PR00320">
    <property type="entry name" value="GPROTEINBRPT"/>
</dbReference>
<dbReference type="InterPro" id="IPR036322">
    <property type="entry name" value="WD40_repeat_dom_sf"/>
</dbReference>
<dbReference type="Pfam" id="PF05641">
    <property type="entry name" value="Agenet"/>
    <property type="match status" value="1"/>
</dbReference>
<dbReference type="GO" id="GO:0007010">
    <property type="term" value="P:cytoskeleton organization"/>
    <property type="evidence" value="ECO:0007669"/>
    <property type="project" value="TreeGrafter"/>
</dbReference>
<feature type="compositionally biased region" description="Acidic residues" evidence="4">
    <location>
        <begin position="757"/>
        <end position="768"/>
    </location>
</feature>
<dbReference type="InterPro" id="IPR001680">
    <property type="entry name" value="WD40_rpt"/>
</dbReference>
<feature type="compositionally biased region" description="Basic residues" evidence="4">
    <location>
        <begin position="779"/>
        <end position="788"/>
    </location>
</feature>
<evidence type="ECO:0000256" key="2">
    <source>
        <dbReference type="ARBA" id="ARBA00022737"/>
    </source>
</evidence>
<dbReference type="PANTHER" id="PTHR16266">
    <property type="entry name" value="WD REPEAT DOMAIN 9"/>
    <property type="match status" value="1"/>
</dbReference>
<feature type="repeat" description="WD" evidence="3">
    <location>
        <begin position="164"/>
        <end position="199"/>
    </location>
</feature>
<dbReference type="InterPro" id="IPR020472">
    <property type="entry name" value="WD40_PAC1"/>
</dbReference>
<dbReference type="InterPro" id="IPR008395">
    <property type="entry name" value="Agenet-like_dom"/>
</dbReference>
<feature type="compositionally biased region" description="Low complexity" evidence="4">
    <location>
        <begin position="1014"/>
        <end position="1027"/>
    </location>
</feature>
<feature type="compositionally biased region" description="Basic residues" evidence="4">
    <location>
        <begin position="1036"/>
        <end position="1049"/>
    </location>
</feature>
<feature type="repeat" description="WD" evidence="3">
    <location>
        <begin position="487"/>
        <end position="529"/>
    </location>
</feature>
<dbReference type="Pfam" id="PF00400">
    <property type="entry name" value="WD40"/>
    <property type="match status" value="5"/>
</dbReference>
<dbReference type="SUPFAM" id="SSF50978">
    <property type="entry name" value="WD40 repeat-like"/>
    <property type="match status" value="1"/>
</dbReference>
<sequence length="1304" mass="139629">MATMANQPQPLSEDGEIYLLILAMLQASPCRQTAALLLQEASEHGLLPCSQPSVDGAPALPFSFAELQLRHPCPADQLRGLLRRVPRRSKGGTGGGLLGLQVSDGKELSAPATGAQADSLVQLLRQRELAGSRLSRRPSIEQLKPQCASQLLLGKARFGLRGLVDGHSNSTYCVAFDATGERVITGADDNLIKVWSSRTCFLLRSLRGHKGEITDLSIHPSGRVLASSSNDGTVRLWALSHLQVPCIAVLSAPNAVPSSSMPSPIVTASWRPPSTVDGTPELLAVSQEGDCYLWYVAPQAGAESGVQGLYGWKYVAVKMPVSGEADFVVFQAAWSPGGVRFAVGTTDCVAHVFYAGSPCAAGADGPPCAAAWVATLRGHKHDVTSIAWSCDGERLATGSKDGTVRLWRLKGAVTGGRVLGASDRQAESWSSKLLGRLPEANAAVPVIGAVAWTCNGQHVVSSSTDGTVVVWCGQTGVMQRNLTISGCRAHTREVYVLNCHPLLPNIAMSASYDGCIVLWDLLTGESVLRHPCVDDISELVNGEWSNDGTALALTDMGGRMMLFGVSLNAASPADLPLNAGGGSTELASGQTRAPFEQFFAGDTPPVDVGPFAPEVTTGTEPTGGIELILSDCADVAVTPSPMGLLLDRQMAPYGAAEQAAILCDVPLLPPKGVLERCARNTAAMAASESMMMHRLLSQCASRGWKRTPVAPRPCTSLIPHSSTTGASSSNALVLVDAHLEDISSAEEPDEDYKAEVAEAEGEESDDSCASEHSSDGGHVRRRSARHRAMVSDEETPPNTRSRRGGTLAHMPARRPLRSAGSASSHVAGSSSFPQGRVCRAAAVRALARQVAIRQAFEADPGSDSDSGPKRRAKQRQRKKLHRKRAALKRPAPRAAKRAKKTRKSDSEESDECSAAEFDSEDEEESVPEESEGDDGRHDDEDDDEEEEGEEAEDKRRSGKARAGVGPSKRRHASRAVLSDTDEEAEGSGTSAGPVGTRRANRSSRVSATKQRTPARSQTAAAGSSSASLQAMEGRQRRATIKIPLRKGKGRAAPSESTGNAASSSRDAARNGRPSRSKSSKSVAGATPGSEQDVVEYTQREDANWLTRRRRVEVMLDPEKEPEMCGRWYVGTIQSVSASKQSAVVKFDDLVEDDEETQLIEEHAVHRMRPTPPEPKADEKASWVASLQVEAPLEVLWDDAYWPSRVLALLGRPSAQEARKWAAAAKKAKDSEEPCSDDEDPAMFAAMAEEVERQDAEQEEPQPLFQIAAVGYEDQPNVVSAKSIRRWWNFLQEDNMWEALNRCPG</sequence>
<evidence type="ECO:0000259" key="5">
    <source>
        <dbReference type="Pfam" id="PF05641"/>
    </source>
</evidence>